<proteinExistence type="predicted"/>
<name>A0A4U9IZL5_9ENTR</name>
<organism evidence="2 3">
    <name type="scientific">Leclercia adecarboxylata</name>
    <dbReference type="NCBI Taxonomy" id="83655"/>
    <lineage>
        <taxon>Bacteria</taxon>
        <taxon>Pseudomonadati</taxon>
        <taxon>Pseudomonadota</taxon>
        <taxon>Gammaproteobacteria</taxon>
        <taxon>Enterobacterales</taxon>
        <taxon>Enterobacteriaceae</taxon>
        <taxon>Leclercia</taxon>
    </lineage>
</organism>
<evidence type="ECO:0000256" key="1">
    <source>
        <dbReference type="SAM" id="MobiDB-lite"/>
    </source>
</evidence>
<sequence length="40" mass="4266">MKTPLITREGYENLKKEMDTAVAGRAPGGDEKSDLGCEPG</sequence>
<accession>A0A4U9IZL5</accession>
<gene>
    <name evidence="2" type="ORF">NCTC13032_06879</name>
</gene>
<evidence type="ECO:0000313" key="3">
    <source>
        <dbReference type="Proteomes" id="UP000310719"/>
    </source>
</evidence>
<feature type="region of interest" description="Disordered" evidence="1">
    <location>
        <begin position="18"/>
        <end position="40"/>
    </location>
</feature>
<reference evidence="2 3" key="1">
    <citation type="submission" date="2019-05" db="EMBL/GenBank/DDBJ databases">
        <authorList>
            <consortium name="Pathogen Informatics"/>
        </authorList>
    </citation>
    <scope>NUCLEOTIDE SEQUENCE [LARGE SCALE GENOMIC DNA]</scope>
    <source>
        <strain evidence="2 3">NCTC13032</strain>
    </source>
</reference>
<dbReference type="EMBL" id="LR590464">
    <property type="protein sequence ID" value="VTP81639.1"/>
    <property type="molecule type" value="Genomic_DNA"/>
</dbReference>
<dbReference type="Proteomes" id="UP000310719">
    <property type="component" value="Chromosome"/>
</dbReference>
<evidence type="ECO:0000313" key="2">
    <source>
        <dbReference type="EMBL" id="VTP81639.1"/>
    </source>
</evidence>
<dbReference type="AlphaFoldDB" id="A0A4U9IZL5"/>
<protein>
    <recommendedName>
        <fullName evidence="4">Transcription elongation factor GreB</fullName>
    </recommendedName>
</protein>
<evidence type="ECO:0008006" key="4">
    <source>
        <dbReference type="Google" id="ProtNLM"/>
    </source>
</evidence>
<feature type="compositionally biased region" description="Basic and acidic residues" evidence="1">
    <location>
        <begin position="28"/>
        <end position="40"/>
    </location>
</feature>